<evidence type="ECO:0000313" key="2">
    <source>
        <dbReference type="Proteomes" id="UP000320239"/>
    </source>
</evidence>
<comment type="caution">
    <text evidence="1">The sequence shown here is derived from an EMBL/GenBank/DDBJ whole genome shotgun (WGS) entry which is preliminary data.</text>
</comment>
<dbReference type="Proteomes" id="UP000320239">
    <property type="component" value="Unassembled WGS sequence"/>
</dbReference>
<dbReference type="AlphaFoldDB" id="A0A561WS99"/>
<keyword evidence="2" id="KW-1185">Reference proteome</keyword>
<organism evidence="1 2">
    <name type="scientific">Actinoplanes teichomyceticus</name>
    <dbReference type="NCBI Taxonomy" id="1867"/>
    <lineage>
        <taxon>Bacteria</taxon>
        <taxon>Bacillati</taxon>
        <taxon>Actinomycetota</taxon>
        <taxon>Actinomycetes</taxon>
        <taxon>Micromonosporales</taxon>
        <taxon>Micromonosporaceae</taxon>
        <taxon>Actinoplanes</taxon>
    </lineage>
</organism>
<proteinExistence type="predicted"/>
<evidence type="ECO:0008006" key="3">
    <source>
        <dbReference type="Google" id="ProtNLM"/>
    </source>
</evidence>
<dbReference type="OrthoDB" id="3400183at2"/>
<protein>
    <recommendedName>
        <fullName evidence="3">AlpA family transcriptional regulator</fullName>
    </recommendedName>
</protein>
<evidence type="ECO:0000313" key="1">
    <source>
        <dbReference type="EMBL" id="TWG26745.1"/>
    </source>
</evidence>
<dbReference type="RefSeq" id="WP_145830797.1">
    <property type="nucleotide sequence ID" value="NZ_BOMX01000122.1"/>
</dbReference>
<sequence length="65" mass="7566">MGRLYGTSEIADRLGVTRQRAHVITRQKGFPEPYDELVMGSVWRVEDVEAWIREHRPEIAEDPES</sequence>
<dbReference type="EMBL" id="VIWY01000001">
    <property type="protein sequence ID" value="TWG26745.1"/>
    <property type="molecule type" value="Genomic_DNA"/>
</dbReference>
<reference evidence="1 2" key="1">
    <citation type="submission" date="2019-06" db="EMBL/GenBank/DDBJ databases">
        <title>Sequencing the genomes of 1000 actinobacteria strains.</title>
        <authorList>
            <person name="Klenk H.-P."/>
        </authorList>
    </citation>
    <scope>NUCLEOTIDE SEQUENCE [LARGE SCALE GENOMIC DNA]</scope>
    <source>
        <strain evidence="1 2">DSM 43866</strain>
    </source>
</reference>
<gene>
    <name evidence="1" type="ORF">FHX34_1011743</name>
</gene>
<name>A0A561WS99_ACTTI</name>
<accession>A0A561WS99</accession>